<accession>A0ABN3WYT0</accession>
<comment type="caution">
    <text evidence="2">The sequence shown here is derived from an EMBL/GenBank/DDBJ whole genome shotgun (WGS) entry which is preliminary data.</text>
</comment>
<dbReference type="Proteomes" id="UP001500403">
    <property type="component" value="Unassembled WGS sequence"/>
</dbReference>
<name>A0ABN3WYT0_9ACTN</name>
<dbReference type="RefSeq" id="WP_344492366.1">
    <property type="nucleotide sequence ID" value="NZ_BAAAUD010000013.1"/>
</dbReference>
<evidence type="ECO:0000256" key="1">
    <source>
        <dbReference type="SAM" id="MobiDB-lite"/>
    </source>
</evidence>
<evidence type="ECO:0000313" key="3">
    <source>
        <dbReference type="Proteomes" id="UP001500403"/>
    </source>
</evidence>
<keyword evidence="3" id="KW-1185">Reference proteome</keyword>
<reference evidence="2 3" key="1">
    <citation type="journal article" date="2019" name="Int. J. Syst. Evol. Microbiol.">
        <title>The Global Catalogue of Microorganisms (GCM) 10K type strain sequencing project: providing services to taxonomists for standard genome sequencing and annotation.</title>
        <authorList>
            <consortium name="The Broad Institute Genomics Platform"/>
            <consortium name="The Broad Institute Genome Sequencing Center for Infectious Disease"/>
            <person name="Wu L."/>
            <person name="Ma J."/>
        </authorList>
    </citation>
    <scope>NUCLEOTIDE SEQUENCE [LARGE SCALE GENOMIC DNA]</scope>
    <source>
        <strain evidence="2 3">JCM 9088</strain>
    </source>
</reference>
<sequence length="788" mass="86218">MNSAKVPSRADQQLIDHAREYGFAVTSKQLYGWRRHGLLPANAHGGGLGRGQGSTSQPVAASFALVLGLVRFSGRGKRPSDVALLLFGEGLPVPEPTARAAFQAAVDGVCLPGGAEPGGDVDEHLDAVDSYIDRGGQVVVMVPARARRVDEQIVAFFESAGVPWPPTELAQLDENLSAERMSPQGAALFAADALLTGSAPLPRIGAPLRGMSPGLEVNPIASLVETTVRDVPHSPVLGPDGSLTMLTGDVRRTLHELAATASAEELRAAWQAARDVRAWALDLCARTETELAARVPGDATMEWWISRQLPAGLSPGRTAHPKRKSRRYRPVSPGPASPARTVRRARPGTAGLPMGPRPHTGLSTPACPRLPRPALCRTSLPQTSRTPGRGNGLHLPDPDFRTASMNLNDPAPVRTTAEKFPDAAYVPSSYDLWITPHVLAHALFVSGRAPGHRHRHGRSSTYEFIHRIAAMPAYLHWTRKGIKRTDLALELDPTEKGMLSYTLGQAMCQIFAEHLLSVRFFMHVSRYADTYGLTFPPGQSRADFFGPRYSGTWVVAEAKGRSDRLDKKTRQAMEAQKRTVKTVSGQVPEISYASAVDFPSKGGAMRLTAIDPEEAEPGAVDLPVNLDQFALAYYTPFLDAFAHQQPQLLGDYVVVGFESVRVTLGLLAPVLQRIERAVHLEDTSGLYGDVTRLLDRYTTRFTRETSTLYADGTLSAADWNHRPDLLRRERPQPDAEQMRRLHEFYRMVDVQDDPSRDEWMREEDWNWRSLPPATGALPGIFPPVDVAE</sequence>
<dbReference type="EMBL" id="BAAAUD010000013">
    <property type="protein sequence ID" value="GAA2930745.1"/>
    <property type="molecule type" value="Genomic_DNA"/>
</dbReference>
<protein>
    <submittedName>
        <fullName evidence="2">Uncharacterized protein</fullName>
    </submittedName>
</protein>
<feature type="compositionally biased region" description="Basic residues" evidence="1">
    <location>
        <begin position="319"/>
        <end position="329"/>
    </location>
</feature>
<feature type="region of interest" description="Disordered" evidence="1">
    <location>
        <begin position="311"/>
        <end position="371"/>
    </location>
</feature>
<organism evidence="2 3">
    <name type="scientific">Streptomyces enissocaesilis</name>
    <dbReference type="NCBI Taxonomy" id="332589"/>
    <lineage>
        <taxon>Bacteria</taxon>
        <taxon>Bacillati</taxon>
        <taxon>Actinomycetota</taxon>
        <taxon>Actinomycetes</taxon>
        <taxon>Kitasatosporales</taxon>
        <taxon>Streptomycetaceae</taxon>
        <taxon>Streptomyces</taxon>
        <taxon>Streptomyces rochei group</taxon>
    </lineage>
</organism>
<gene>
    <name evidence="2" type="ORF">GCM10010446_14400</name>
</gene>
<proteinExistence type="predicted"/>
<evidence type="ECO:0000313" key="2">
    <source>
        <dbReference type="EMBL" id="GAA2930745.1"/>
    </source>
</evidence>